<protein>
    <submittedName>
        <fullName evidence="2">DUF742 domain-containing protein</fullName>
    </submittedName>
</protein>
<proteinExistence type="predicted"/>
<accession>A0ABU8T875</accession>
<dbReference type="InterPro" id="IPR007995">
    <property type="entry name" value="DUF742"/>
</dbReference>
<feature type="compositionally biased region" description="Low complexity" evidence="1">
    <location>
        <begin position="100"/>
        <end position="120"/>
    </location>
</feature>
<feature type="compositionally biased region" description="Basic and acidic residues" evidence="1">
    <location>
        <begin position="20"/>
        <end position="31"/>
    </location>
</feature>
<evidence type="ECO:0000313" key="2">
    <source>
        <dbReference type="EMBL" id="MEJ8280125.1"/>
    </source>
</evidence>
<dbReference type="Pfam" id="PF05331">
    <property type="entry name" value="DUF742"/>
    <property type="match status" value="1"/>
</dbReference>
<evidence type="ECO:0000256" key="1">
    <source>
        <dbReference type="SAM" id="MobiDB-lite"/>
    </source>
</evidence>
<evidence type="ECO:0000313" key="3">
    <source>
        <dbReference type="Proteomes" id="UP001364211"/>
    </source>
</evidence>
<dbReference type="Proteomes" id="UP001364211">
    <property type="component" value="Unassembled WGS sequence"/>
</dbReference>
<gene>
    <name evidence="2" type="ORF">WJX68_14355</name>
</gene>
<dbReference type="PANTHER" id="PTHR36221:SF1">
    <property type="entry name" value="DUF742 DOMAIN-CONTAINING PROTEIN"/>
    <property type="match status" value="1"/>
</dbReference>
<feature type="compositionally biased region" description="Basic residues" evidence="1">
    <location>
        <begin position="81"/>
        <end position="93"/>
    </location>
</feature>
<dbReference type="RefSeq" id="WP_340290913.1">
    <property type="nucleotide sequence ID" value="NZ_JBBJUP010000010.1"/>
</dbReference>
<keyword evidence="3" id="KW-1185">Reference proteome</keyword>
<name>A0ABU8T875_9PSEU</name>
<dbReference type="PANTHER" id="PTHR36221">
    <property type="entry name" value="DUF742 DOMAIN-CONTAINING PROTEIN"/>
    <property type="match status" value="1"/>
</dbReference>
<feature type="compositionally biased region" description="Gly residues" evidence="1">
    <location>
        <begin position="46"/>
        <end position="60"/>
    </location>
</feature>
<organism evidence="2 3">
    <name type="scientific">Pseudonocardia spirodelae</name>
    <dbReference type="NCBI Taxonomy" id="3133431"/>
    <lineage>
        <taxon>Bacteria</taxon>
        <taxon>Bacillati</taxon>
        <taxon>Actinomycetota</taxon>
        <taxon>Actinomycetes</taxon>
        <taxon>Pseudonocardiales</taxon>
        <taxon>Pseudonocardiaceae</taxon>
        <taxon>Pseudonocardia</taxon>
    </lineage>
</organism>
<comment type="caution">
    <text evidence="2">The sequence shown here is derived from an EMBL/GenBank/DDBJ whole genome shotgun (WGS) entry which is preliminary data.</text>
</comment>
<reference evidence="2 3" key="1">
    <citation type="submission" date="2024-03" db="EMBL/GenBank/DDBJ databases">
        <title>Draft genome sequence of Pseudonocardia sp. DW16-2.</title>
        <authorList>
            <person name="Duangmal K."/>
        </authorList>
    </citation>
    <scope>NUCLEOTIDE SEQUENCE [LARGE SCALE GENOMIC DNA]</scope>
    <source>
        <strain evidence="2 3">DW16-2</strain>
    </source>
</reference>
<feature type="region of interest" description="Disordered" evidence="1">
    <location>
        <begin position="1"/>
        <end position="147"/>
    </location>
</feature>
<sequence>MARSEIGRTGARFGAPRSRHAPDPEQPHGRETGPPSGPATGPGPAGPGATGPGTAEGGAAGTAADGEDLVGVTGARFGGHSTRRTRTSRRRRAAERAAAGERAAARAAAAGPAPAGPAGPRGREGGSDGGSDTAPLPVVAGAPPETVPAFAPVRPYVMTGGRTRVRAELRLETLVSARPGPAPAQAESVERAAVLRLCAQTRSVSEVAALASVPLGVARVLIDDLAVEGRLVVHGVSSAEDGPSMALLDRVLSGLRRL</sequence>
<dbReference type="EMBL" id="JBBJUP010000010">
    <property type="protein sequence ID" value="MEJ8280125.1"/>
    <property type="molecule type" value="Genomic_DNA"/>
</dbReference>